<comment type="caution">
    <text evidence="1">The sequence shown here is derived from an EMBL/GenBank/DDBJ whole genome shotgun (WGS) entry which is preliminary data.</text>
</comment>
<dbReference type="RefSeq" id="WP_135203561.1">
    <property type="nucleotide sequence ID" value="NZ_SPVG01000211.1"/>
</dbReference>
<dbReference type="AlphaFoldDB" id="A0A4Y9S6S4"/>
<evidence type="ECO:0000313" key="1">
    <source>
        <dbReference type="EMBL" id="TFW17191.1"/>
    </source>
</evidence>
<accession>A0A4Y9S6S4</accession>
<dbReference type="OrthoDB" id="670535at28216"/>
<organism evidence="1 2">
    <name type="scientific">Duganella callida</name>
    <dbReference type="NCBI Taxonomy" id="2561932"/>
    <lineage>
        <taxon>Bacteria</taxon>
        <taxon>Pseudomonadati</taxon>
        <taxon>Pseudomonadota</taxon>
        <taxon>Betaproteobacteria</taxon>
        <taxon>Burkholderiales</taxon>
        <taxon>Oxalobacteraceae</taxon>
        <taxon>Telluria group</taxon>
        <taxon>Duganella</taxon>
    </lineage>
</organism>
<name>A0A4Y9S6S4_9BURK</name>
<protein>
    <submittedName>
        <fullName evidence="1">Uncharacterized protein</fullName>
    </submittedName>
</protein>
<gene>
    <name evidence="1" type="ORF">E4L98_21350</name>
</gene>
<evidence type="ECO:0000313" key="2">
    <source>
        <dbReference type="Proteomes" id="UP000297729"/>
    </source>
</evidence>
<proteinExistence type="predicted"/>
<keyword evidence="2" id="KW-1185">Reference proteome</keyword>
<sequence>MLAAILVLVGVAGLAAHWLYRNFLRRPERLQDGMPVMLSGWADGHESMVAVHLRRRSSRH</sequence>
<reference evidence="1 2" key="1">
    <citation type="submission" date="2019-03" db="EMBL/GenBank/DDBJ databases">
        <title>Draft Genome Sequence of Duganella callidus sp. nov., a Novel Duganella Species Isolated from Cultivated Soil.</title>
        <authorList>
            <person name="Raths R."/>
            <person name="Peta V."/>
            <person name="Bucking H."/>
        </authorList>
    </citation>
    <scope>NUCLEOTIDE SEQUENCE [LARGE SCALE GENOMIC DNA]</scope>
    <source>
        <strain evidence="1 2">DN04</strain>
    </source>
</reference>
<dbReference type="EMBL" id="SPVG01000211">
    <property type="protein sequence ID" value="TFW17191.1"/>
    <property type="molecule type" value="Genomic_DNA"/>
</dbReference>
<dbReference type="Proteomes" id="UP000297729">
    <property type="component" value="Unassembled WGS sequence"/>
</dbReference>